<proteinExistence type="inferred from homology"/>
<feature type="domain" description="ANKLE2 third alpha/beta" evidence="6">
    <location>
        <begin position="75"/>
        <end position="184"/>
    </location>
</feature>
<evidence type="ECO:0000256" key="2">
    <source>
        <dbReference type="ARBA" id="ARBA00022618"/>
    </source>
</evidence>
<dbReference type="GO" id="GO:0051301">
    <property type="term" value="P:cell division"/>
    <property type="evidence" value="ECO:0007669"/>
    <property type="project" value="UniProtKB-KW"/>
</dbReference>
<protein>
    <submittedName>
        <fullName evidence="7">Ankyrin repeat and LEM domain-containing protein 2</fullName>
    </submittedName>
</protein>
<evidence type="ECO:0000259" key="6">
    <source>
        <dbReference type="Pfam" id="PF24567"/>
    </source>
</evidence>
<comment type="similarity">
    <text evidence="1">Belongs to the ANKLE2 family.</text>
</comment>
<gene>
    <name evidence="7" type="ORF">KP79_PYT13051</name>
</gene>
<keyword evidence="8" id="KW-1185">Reference proteome</keyword>
<dbReference type="Pfam" id="PF00023">
    <property type="entry name" value="Ank"/>
    <property type="match status" value="1"/>
</dbReference>
<dbReference type="STRING" id="6573.A0A210QAM3"/>
<evidence type="ECO:0000256" key="4">
    <source>
        <dbReference type="ARBA" id="ARBA00023306"/>
    </source>
</evidence>
<feature type="compositionally biased region" description="Low complexity" evidence="5">
    <location>
        <begin position="496"/>
        <end position="509"/>
    </location>
</feature>
<evidence type="ECO:0000313" key="7">
    <source>
        <dbReference type="EMBL" id="OWF45782.1"/>
    </source>
</evidence>
<dbReference type="PANTHER" id="PTHR12349:SF4">
    <property type="entry name" value="ANKYRIN REPEAT AND LEM DOMAIN-CONTAINING PROTEIN 2"/>
    <property type="match status" value="1"/>
</dbReference>
<evidence type="ECO:0000313" key="8">
    <source>
        <dbReference type="Proteomes" id="UP000242188"/>
    </source>
</evidence>
<dbReference type="InterPro" id="IPR002110">
    <property type="entry name" value="Ankyrin_rpt"/>
</dbReference>
<dbReference type="Proteomes" id="UP000242188">
    <property type="component" value="Unassembled WGS sequence"/>
</dbReference>
<dbReference type="InterPro" id="IPR056237">
    <property type="entry name" value="ANKLE2_3rd"/>
</dbReference>
<evidence type="ECO:0000256" key="1">
    <source>
        <dbReference type="ARBA" id="ARBA00007597"/>
    </source>
</evidence>
<keyword evidence="4" id="KW-0131">Cell cycle</keyword>
<dbReference type="SMART" id="SM00248">
    <property type="entry name" value="ANK"/>
    <property type="match status" value="1"/>
</dbReference>
<feature type="compositionally biased region" description="Polar residues" evidence="5">
    <location>
        <begin position="783"/>
        <end position="812"/>
    </location>
</feature>
<sequence length="812" mass="91270">MYMYLYVFQNCETPLHFACKFGHKDVVSVIVSHPKVDRNLRNNNGQTASEVICSRCSKPEENLKDEIKELLEGQYYVPLVRSEDNTTQPVIGPPWSPDSKNPAMNVPFSSWSPKDPLMAVKACAGPMTPSRAEQFHKQWTTPPSGSSDYIRRKFVITRREDSDKGMERLGRDLAHQMQIPWLEYWEFLQTYADLSSEDGFDLLEEYFQKQRIALCIADGIEKLDLLAMNHANGTGTDIGISQYSNLSWNLLALREEVEKDLESSDHENDFDSIDLDEEILNSPKREPQIQNGDACKLENGGGAIATNGTPPSMRSSYLRNTQNLYSTPISGESYGYGRAGLLSRSMERSDLMFQSTDSMAGNGSPISCLSALFAKLSLLDRSRSSPRGISKFITCTSCMGNRSQHISSPGDHPMDASYVSTKPYSKVPYFKEANDTYNAHIAAHEGGETANPSNVPVSVWKRPPLTKLEREELESEKLRESSAAKADMNWRNSKQPSLGSESDSDPSSLTQSHNSELDESIKELTNNFKKKVELQKEEDVVNQSEDGSSIDWQNASNRLNVTLEMDRDKISGIVFESLFETLNERKNLENVSNYRSAPTQTRRDIVVDLKEEPLYKRDIIIADVAVIPFHCSVAEMHLFNDIPFKVIHGEVEMDKSMDMEATLPAIIDVKFNFIGRDVTQALAISNSLKSKMFFIHGYRPTKSDLDAYRAMEGASVDNDRYPTVQKWRTQVLSYTTDSTFSWQSPARARKQSNLSSSFPLGSSKSQADSPITFSPVAPRSPRHSMSSSLTMPNIRTQLFSSSGPKNRWSMIN</sequence>
<dbReference type="Pfam" id="PF24567">
    <property type="entry name" value="ANKLE2_3rd"/>
    <property type="match status" value="1"/>
</dbReference>
<name>A0A210QAM3_MIZYE</name>
<accession>A0A210QAM3</accession>
<dbReference type="SUPFAM" id="SSF48403">
    <property type="entry name" value="Ankyrin repeat"/>
    <property type="match status" value="1"/>
</dbReference>
<dbReference type="EMBL" id="NEDP02004404">
    <property type="protein sequence ID" value="OWF45782.1"/>
    <property type="molecule type" value="Genomic_DNA"/>
</dbReference>
<dbReference type="AlphaFoldDB" id="A0A210QAM3"/>
<feature type="region of interest" description="Disordered" evidence="5">
    <location>
        <begin position="470"/>
        <end position="517"/>
    </location>
</feature>
<dbReference type="PANTHER" id="PTHR12349">
    <property type="entry name" value="ANKYRIN REPEAT AND LEM DOMAIN-CONTAINING PROTEIN 2"/>
    <property type="match status" value="1"/>
</dbReference>
<keyword evidence="2" id="KW-0132">Cell division</keyword>
<evidence type="ECO:0000256" key="5">
    <source>
        <dbReference type="SAM" id="MobiDB-lite"/>
    </source>
</evidence>
<keyword evidence="3" id="KW-0040">ANK repeat</keyword>
<feature type="compositionally biased region" description="Low complexity" evidence="5">
    <location>
        <begin position="753"/>
        <end position="765"/>
    </location>
</feature>
<dbReference type="OrthoDB" id="7446186at2759"/>
<organism evidence="7 8">
    <name type="scientific">Mizuhopecten yessoensis</name>
    <name type="common">Japanese scallop</name>
    <name type="synonym">Patinopecten yessoensis</name>
    <dbReference type="NCBI Taxonomy" id="6573"/>
    <lineage>
        <taxon>Eukaryota</taxon>
        <taxon>Metazoa</taxon>
        <taxon>Spiralia</taxon>
        <taxon>Lophotrochozoa</taxon>
        <taxon>Mollusca</taxon>
        <taxon>Bivalvia</taxon>
        <taxon>Autobranchia</taxon>
        <taxon>Pteriomorphia</taxon>
        <taxon>Pectinida</taxon>
        <taxon>Pectinoidea</taxon>
        <taxon>Pectinidae</taxon>
        <taxon>Mizuhopecten</taxon>
    </lineage>
</organism>
<dbReference type="InterPro" id="IPR036770">
    <property type="entry name" value="Ankyrin_rpt-contain_sf"/>
</dbReference>
<dbReference type="Gene3D" id="1.25.40.20">
    <property type="entry name" value="Ankyrin repeat-containing domain"/>
    <property type="match status" value="1"/>
</dbReference>
<reference evidence="7 8" key="1">
    <citation type="journal article" date="2017" name="Nat. Ecol. Evol.">
        <title>Scallop genome provides insights into evolution of bilaterian karyotype and development.</title>
        <authorList>
            <person name="Wang S."/>
            <person name="Zhang J."/>
            <person name="Jiao W."/>
            <person name="Li J."/>
            <person name="Xun X."/>
            <person name="Sun Y."/>
            <person name="Guo X."/>
            <person name="Huan P."/>
            <person name="Dong B."/>
            <person name="Zhang L."/>
            <person name="Hu X."/>
            <person name="Sun X."/>
            <person name="Wang J."/>
            <person name="Zhao C."/>
            <person name="Wang Y."/>
            <person name="Wang D."/>
            <person name="Huang X."/>
            <person name="Wang R."/>
            <person name="Lv J."/>
            <person name="Li Y."/>
            <person name="Zhang Z."/>
            <person name="Liu B."/>
            <person name="Lu W."/>
            <person name="Hui Y."/>
            <person name="Liang J."/>
            <person name="Zhou Z."/>
            <person name="Hou R."/>
            <person name="Li X."/>
            <person name="Liu Y."/>
            <person name="Li H."/>
            <person name="Ning X."/>
            <person name="Lin Y."/>
            <person name="Zhao L."/>
            <person name="Xing Q."/>
            <person name="Dou J."/>
            <person name="Li Y."/>
            <person name="Mao J."/>
            <person name="Guo H."/>
            <person name="Dou H."/>
            <person name="Li T."/>
            <person name="Mu C."/>
            <person name="Jiang W."/>
            <person name="Fu Q."/>
            <person name="Fu X."/>
            <person name="Miao Y."/>
            <person name="Liu J."/>
            <person name="Yu Q."/>
            <person name="Li R."/>
            <person name="Liao H."/>
            <person name="Li X."/>
            <person name="Kong Y."/>
            <person name="Jiang Z."/>
            <person name="Chourrout D."/>
            <person name="Li R."/>
            <person name="Bao Z."/>
        </authorList>
    </citation>
    <scope>NUCLEOTIDE SEQUENCE [LARGE SCALE GENOMIC DNA]</scope>
    <source>
        <strain evidence="7 8">PY_sf001</strain>
    </source>
</reference>
<evidence type="ECO:0000256" key="3">
    <source>
        <dbReference type="ARBA" id="ARBA00023043"/>
    </source>
</evidence>
<feature type="region of interest" description="Disordered" evidence="5">
    <location>
        <begin position="753"/>
        <end position="812"/>
    </location>
</feature>
<feature type="compositionally biased region" description="Basic and acidic residues" evidence="5">
    <location>
        <begin position="470"/>
        <end position="482"/>
    </location>
</feature>
<comment type="caution">
    <text evidence="7">The sequence shown here is derived from an EMBL/GenBank/DDBJ whole genome shotgun (WGS) entry which is preliminary data.</text>
</comment>